<feature type="domain" description="RRM" evidence="4">
    <location>
        <begin position="116"/>
        <end position="193"/>
    </location>
</feature>
<evidence type="ECO:0000313" key="5">
    <source>
        <dbReference type="EMBL" id="OMJ13260.1"/>
    </source>
</evidence>
<dbReference type="CDD" id="cd00590">
    <property type="entry name" value="RRM_SF"/>
    <property type="match status" value="1"/>
</dbReference>
<dbReference type="OrthoDB" id="6159137at2759"/>
<organism evidence="5 6">
    <name type="scientific">Smittium culicis</name>
    <dbReference type="NCBI Taxonomy" id="133412"/>
    <lineage>
        <taxon>Eukaryota</taxon>
        <taxon>Fungi</taxon>
        <taxon>Fungi incertae sedis</taxon>
        <taxon>Zoopagomycota</taxon>
        <taxon>Kickxellomycotina</taxon>
        <taxon>Harpellomycetes</taxon>
        <taxon>Harpellales</taxon>
        <taxon>Legeriomycetaceae</taxon>
        <taxon>Smittium</taxon>
    </lineage>
</organism>
<sequence>MSSLLNKSLDDILKQSKNSKNRNSAQLNKNRLAKTKNRINNRGKNSILSRVGTQPSVLVRLGAQTNSNSNSSKPSPKSKKRPTPKPSNQKRSSPNSSLPKNAPSANISIKGEAGPAAIFVANLDPDASTDDVKTCFKKFGEINSCTLLFDSAGNPTGNAEIVYRSKPSAINAIATLNNVIADGRTLIVQPKGQFTVPSTPSARTPSAHSAPRSSNRRSPPRSHYSNSNSNSRSYSHSRPRAHNQNSMDVDR</sequence>
<dbReference type="Proteomes" id="UP000187283">
    <property type="component" value="Unassembled WGS sequence"/>
</dbReference>
<evidence type="ECO:0000256" key="3">
    <source>
        <dbReference type="SAM" id="MobiDB-lite"/>
    </source>
</evidence>
<dbReference type="GO" id="GO:0005634">
    <property type="term" value="C:nucleus"/>
    <property type="evidence" value="ECO:0007669"/>
    <property type="project" value="TreeGrafter"/>
</dbReference>
<dbReference type="AlphaFoldDB" id="A0A1R1XF50"/>
<accession>A0A1R1XF50</accession>
<dbReference type="GO" id="GO:0003729">
    <property type="term" value="F:mRNA binding"/>
    <property type="evidence" value="ECO:0007669"/>
    <property type="project" value="TreeGrafter"/>
</dbReference>
<dbReference type="InterPro" id="IPR051229">
    <property type="entry name" value="ALYREF_mRNA_export"/>
</dbReference>
<dbReference type="SMART" id="SM00360">
    <property type="entry name" value="RRM"/>
    <property type="match status" value="1"/>
</dbReference>
<name>A0A1R1XF50_9FUNG</name>
<dbReference type="InterPro" id="IPR000504">
    <property type="entry name" value="RRM_dom"/>
</dbReference>
<evidence type="ECO:0000313" key="6">
    <source>
        <dbReference type="Proteomes" id="UP000187283"/>
    </source>
</evidence>
<dbReference type="STRING" id="133412.A0A1R1XF50"/>
<feature type="compositionally biased region" description="Low complexity" evidence="3">
    <location>
        <begin position="66"/>
        <end position="75"/>
    </location>
</feature>
<dbReference type="Gene3D" id="3.30.70.330">
    <property type="match status" value="1"/>
</dbReference>
<feature type="compositionally biased region" description="Low complexity" evidence="3">
    <location>
        <begin position="221"/>
        <end position="234"/>
    </location>
</feature>
<feature type="compositionally biased region" description="Polar residues" evidence="3">
    <location>
        <begin position="195"/>
        <end position="204"/>
    </location>
</feature>
<gene>
    <name evidence="5" type="ORF">AYI70_g8620</name>
</gene>
<keyword evidence="1 2" id="KW-0694">RNA-binding</keyword>
<dbReference type="InterPro" id="IPR012677">
    <property type="entry name" value="Nucleotide-bd_a/b_plait_sf"/>
</dbReference>
<feature type="compositionally biased region" description="Polar residues" evidence="3">
    <location>
        <begin position="15"/>
        <end position="29"/>
    </location>
</feature>
<keyword evidence="6" id="KW-1185">Reference proteome</keyword>
<comment type="caution">
    <text evidence="5">The sequence shown here is derived from an EMBL/GenBank/DDBJ whole genome shotgun (WGS) entry which is preliminary data.</text>
</comment>
<evidence type="ECO:0000256" key="1">
    <source>
        <dbReference type="ARBA" id="ARBA00022884"/>
    </source>
</evidence>
<protein>
    <submittedName>
        <fullName evidence="5">THO complex subunit 4C</fullName>
    </submittedName>
</protein>
<feature type="compositionally biased region" description="Polar residues" evidence="3">
    <location>
        <begin position="242"/>
        <end position="251"/>
    </location>
</feature>
<dbReference type="PANTHER" id="PTHR19965">
    <property type="entry name" value="RNA AND EXPORT FACTOR BINDING PROTEIN"/>
    <property type="match status" value="1"/>
</dbReference>
<dbReference type="SUPFAM" id="SSF54928">
    <property type="entry name" value="RNA-binding domain, RBD"/>
    <property type="match status" value="1"/>
</dbReference>
<feature type="compositionally biased region" description="Polar residues" evidence="3">
    <location>
        <begin position="89"/>
        <end position="107"/>
    </location>
</feature>
<evidence type="ECO:0000259" key="4">
    <source>
        <dbReference type="PROSITE" id="PS50102"/>
    </source>
</evidence>
<feature type="compositionally biased region" description="Polar residues" evidence="3">
    <location>
        <begin position="42"/>
        <end position="56"/>
    </location>
</feature>
<dbReference type="PANTHER" id="PTHR19965:SF82">
    <property type="entry name" value="THO COMPLEX SUBUNIT 4"/>
    <property type="match status" value="1"/>
</dbReference>
<reference evidence="5 6" key="1">
    <citation type="submission" date="2017-01" db="EMBL/GenBank/DDBJ databases">
        <authorList>
            <person name="Mah S.A."/>
            <person name="Swanson W.J."/>
            <person name="Moy G.W."/>
            <person name="Vacquier V.D."/>
        </authorList>
    </citation>
    <scope>NUCLEOTIDE SEQUENCE [LARGE SCALE GENOMIC DNA]</scope>
    <source>
        <strain evidence="5 6">GSMNP</strain>
    </source>
</reference>
<dbReference type="PROSITE" id="PS50102">
    <property type="entry name" value="RRM"/>
    <property type="match status" value="1"/>
</dbReference>
<evidence type="ECO:0000256" key="2">
    <source>
        <dbReference type="PROSITE-ProRule" id="PRU00176"/>
    </source>
</evidence>
<feature type="compositionally biased region" description="Basic residues" evidence="3">
    <location>
        <begin position="31"/>
        <end position="41"/>
    </location>
</feature>
<dbReference type="InterPro" id="IPR035979">
    <property type="entry name" value="RBD_domain_sf"/>
</dbReference>
<dbReference type="EMBL" id="LSSN01003567">
    <property type="protein sequence ID" value="OMJ13260.1"/>
    <property type="molecule type" value="Genomic_DNA"/>
</dbReference>
<feature type="region of interest" description="Disordered" evidence="3">
    <location>
        <begin position="1"/>
        <end position="108"/>
    </location>
</feature>
<dbReference type="Pfam" id="PF00076">
    <property type="entry name" value="RRM_1"/>
    <property type="match status" value="1"/>
</dbReference>
<feature type="region of interest" description="Disordered" evidence="3">
    <location>
        <begin position="193"/>
        <end position="251"/>
    </location>
</feature>
<proteinExistence type="predicted"/>